<accession>A0AAV2GCK5</accession>
<reference evidence="1 2" key="1">
    <citation type="submission" date="2024-04" db="EMBL/GenBank/DDBJ databases">
        <authorList>
            <person name="Fracassetti M."/>
        </authorList>
    </citation>
    <scope>NUCLEOTIDE SEQUENCE [LARGE SCALE GENOMIC DNA]</scope>
</reference>
<name>A0AAV2GCK5_9ROSI</name>
<dbReference type="Proteomes" id="UP001497516">
    <property type="component" value="Chromosome 8"/>
</dbReference>
<evidence type="ECO:0000313" key="1">
    <source>
        <dbReference type="EMBL" id="CAL1408446.1"/>
    </source>
</evidence>
<keyword evidence="2" id="KW-1185">Reference proteome</keyword>
<dbReference type="AlphaFoldDB" id="A0AAV2GCK5"/>
<evidence type="ECO:0000313" key="2">
    <source>
        <dbReference type="Proteomes" id="UP001497516"/>
    </source>
</evidence>
<dbReference type="EMBL" id="OZ034821">
    <property type="protein sequence ID" value="CAL1408446.1"/>
    <property type="molecule type" value="Genomic_DNA"/>
</dbReference>
<sequence>MAARVGQRLKATSSFLSILDPLFFYSSEEETQTRGKAVEKPFSKMGLSLMTTRGLGVLSTIVGLGLVE</sequence>
<organism evidence="1 2">
    <name type="scientific">Linum trigynum</name>
    <dbReference type="NCBI Taxonomy" id="586398"/>
    <lineage>
        <taxon>Eukaryota</taxon>
        <taxon>Viridiplantae</taxon>
        <taxon>Streptophyta</taxon>
        <taxon>Embryophyta</taxon>
        <taxon>Tracheophyta</taxon>
        <taxon>Spermatophyta</taxon>
        <taxon>Magnoliopsida</taxon>
        <taxon>eudicotyledons</taxon>
        <taxon>Gunneridae</taxon>
        <taxon>Pentapetalae</taxon>
        <taxon>rosids</taxon>
        <taxon>fabids</taxon>
        <taxon>Malpighiales</taxon>
        <taxon>Linaceae</taxon>
        <taxon>Linum</taxon>
    </lineage>
</organism>
<protein>
    <submittedName>
        <fullName evidence="1">Uncharacterized protein</fullName>
    </submittedName>
</protein>
<gene>
    <name evidence="1" type="ORF">LTRI10_LOCUS48038</name>
</gene>
<proteinExistence type="predicted"/>